<feature type="signal peptide" evidence="5">
    <location>
        <begin position="1"/>
        <end position="20"/>
    </location>
</feature>
<dbReference type="InterPro" id="IPR019734">
    <property type="entry name" value="TPR_rpt"/>
</dbReference>
<dbReference type="EMBL" id="DRPZ01000202">
    <property type="protein sequence ID" value="HGY09951.1"/>
    <property type="molecule type" value="Genomic_DNA"/>
</dbReference>
<evidence type="ECO:0000256" key="4">
    <source>
        <dbReference type="SAM" id="MobiDB-lite"/>
    </source>
</evidence>
<dbReference type="PROSITE" id="PS50005">
    <property type="entry name" value="TPR"/>
    <property type="match status" value="3"/>
</dbReference>
<feature type="chain" id="PRO_5028061665" evidence="5">
    <location>
        <begin position="21"/>
        <end position="269"/>
    </location>
</feature>
<dbReference type="PROSITE" id="PS51257">
    <property type="entry name" value="PROKAR_LIPOPROTEIN"/>
    <property type="match status" value="1"/>
</dbReference>
<reference evidence="6" key="1">
    <citation type="journal article" date="2020" name="mSystems">
        <title>Genome- and Community-Level Interaction Insights into Carbon Utilization and Element Cycling Functions of Hydrothermarchaeota in Hydrothermal Sediment.</title>
        <authorList>
            <person name="Zhou Z."/>
            <person name="Liu Y."/>
            <person name="Xu W."/>
            <person name="Pan J."/>
            <person name="Luo Z.H."/>
            <person name="Li M."/>
        </authorList>
    </citation>
    <scope>NUCLEOTIDE SEQUENCE [LARGE SCALE GENOMIC DNA]</scope>
    <source>
        <strain evidence="6">HyVt-570</strain>
    </source>
</reference>
<dbReference type="Pfam" id="PF13432">
    <property type="entry name" value="TPR_16"/>
    <property type="match status" value="1"/>
</dbReference>
<keyword evidence="2 3" id="KW-0802">TPR repeat</keyword>
<accession>A0A7C4V6W6</accession>
<feature type="repeat" description="TPR" evidence="3">
    <location>
        <begin position="80"/>
        <end position="113"/>
    </location>
</feature>
<protein>
    <submittedName>
        <fullName evidence="6">Tetratricopeptide repeat protein</fullName>
    </submittedName>
</protein>
<feature type="repeat" description="TPR" evidence="3">
    <location>
        <begin position="114"/>
        <end position="147"/>
    </location>
</feature>
<dbReference type="InterPro" id="IPR050498">
    <property type="entry name" value="Ycf3"/>
</dbReference>
<dbReference type="PANTHER" id="PTHR44858">
    <property type="entry name" value="TETRATRICOPEPTIDE REPEAT PROTEIN 6"/>
    <property type="match status" value="1"/>
</dbReference>
<keyword evidence="5" id="KW-0732">Signal</keyword>
<comment type="caution">
    <text evidence="6">The sequence shown here is derived from an EMBL/GenBank/DDBJ whole genome shotgun (WGS) entry which is preliminary data.</text>
</comment>
<dbReference type="Proteomes" id="UP000885759">
    <property type="component" value="Unassembled WGS sequence"/>
</dbReference>
<proteinExistence type="predicted"/>
<name>A0A7C4V6W6_9DEIN</name>
<dbReference type="GO" id="GO:0009279">
    <property type="term" value="C:cell outer membrane"/>
    <property type="evidence" value="ECO:0007669"/>
    <property type="project" value="TreeGrafter"/>
</dbReference>
<dbReference type="Gene3D" id="1.25.40.10">
    <property type="entry name" value="Tetratricopeptide repeat domain"/>
    <property type="match status" value="2"/>
</dbReference>
<feature type="compositionally biased region" description="Low complexity" evidence="4">
    <location>
        <begin position="30"/>
        <end position="46"/>
    </location>
</feature>
<evidence type="ECO:0000256" key="2">
    <source>
        <dbReference type="ARBA" id="ARBA00022803"/>
    </source>
</evidence>
<keyword evidence="1" id="KW-0677">Repeat</keyword>
<organism evidence="6">
    <name type="scientific">Oceanithermus profundus</name>
    <dbReference type="NCBI Taxonomy" id="187137"/>
    <lineage>
        <taxon>Bacteria</taxon>
        <taxon>Thermotogati</taxon>
        <taxon>Deinococcota</taxon>
        <taxon>Deinococci</taxon>
        <taxon>Thermales</taxon>
        <taxon>Thermaceae</taxon>
        <taxon>Oceanithermus</taxon>
    </lineage>
</organism>
<dbReference type="GO" id="GO:0046813">
    <property type="term" value="P:receptor-mediated virion attachment to host cell"/>
    <property type="evidence" value="ECO:0007669"/>
    <property type="project" value="TreeGrafter"/>
</dbReference>
<evidence type="ECO:0000256" key="3">
    <source>
        <dbReference type="PROSITE-ProRule" id="PRU00339"/>
    </source>
</evidence>
<evidence type="ECO:0000313" key="6">
    <source>
        <dbReference type="EMBL" id="HGY09951.1"/>
    </source>
</evidence>
<gene>
    <name evidence="6" type="ORF">ENK37_07875</name>
</gene>
<sequence length="269" mass="28824">MPRHPFALIPALALAFVVVACKPTKDTSQAPSSAAPAGAAAGAEAPSAPPVLPPGAKAGPLDLSKIGPHDESYAHESLSADEWAQVALMYQAKGQFGEALAALDQAIARFPENAHLYAVRGALWLQLEEYAKALADLERSLELAEDPGVRVNHAEALRRFDRKQEALASLDEALASDPDYLPALFNRGVLRFELGDEEGALADFDRAIAIDPDAAAPYFNRAAVRWALGQKEAAIADLDAFIERAPVGEWKQTAAELRASWQEQLEAQP</sequence>
<feature type="region of interest" description="Disordered" evidence="4">
    <location>
        <begin position="27"/>
        <end position="64"/>
    </location>
</feature>
<dbReference type="SUPFAM" id="SSF48452">
    <property type="entry name" value="TPR-like"/>
    <property type="match status" value="1"/>
</dbReference>
<evidence type="ECO:0000256" key="1">
    <source>
        <dbReference type="ARBA" id="ARBA00022737"/>
    </source>
</evidence>
<dbReference type="InterPro" id="IPR011990">
    <property type="entry name" value="TPR-like_helical_dom_sf"/>
</dbReference>
<dbReference type="PANTHER" id="PTHR44858:SF1">
    <property type="entry name" value="UDP-N-ACETYLGLUCOSAMINE--PEPTIDE N-ACETYLGLUCOSAMINYLTRANSFERASE SPINDLY-RELATED"/>
    <property type="match status" value="1"/>
</dbReference>
<dbReference type="AlphaFoldDB" id="A0A7C4V6W6"/>
<feature type="repeat" description="TPR" evidence="3">
    <location>
        <begin position="181"/>
        <end position="214"/>
    </location>
</feature>
<evidence type="ECO:0000256" key="5">
    <source>
        <dbReference type="SAM" id="SignalP"/>
    </source>
</evidence>
<dbReference type="Pfam" id="PF13414">
    <property type="entry name" value="TPR_11"/>
    <property type="match status" value="1"/>
</dbReference>
<dbReference type="SMART" id="SM00028">
    <property type="entry name" value="TPR"/>
    <property type="match status" value="4"/>
</dbReference>